<dbReference type="GO" id="GO:0006629">
    <property type="term" value="P:lipid metabolic process"/>
    <property type="evidence" value="ECO:0007669"/>
    <property type="project" value="InterPro"/>
</dbReference>
<keyword evidence="4" id="KW-1185">Reference proteome</keyword>
<dbReference type="OrthoDB" id="426718at2759"/>
<name>A0A397J8K1_9GLOM</name>
<dbReference type="PANTHER" id="PTHR45856">
    <property type="entry name" value="ALPHA/BETA-HYDROLASES SUPERFAMILY PROTEIN"/>
    <property type="match status" value="1"/>
</dbReference>
<evidence type="ECO:0000259" key="2">
    <source>
        <dbReference type="Pfam" id="PF01764"/>
    </source>
</evidence>
<dbReference type="Pfam" id="PF01764">
    <property type="entry name" value="Lipase_3"/>
    <property type="match status" value="1"/>
</dbReference>
<proteinExistence type="predicted"/>
<dbReference type="STRING" id="1348612.A0A397J8K1"/>
<evidence type="ECO:0000313" key="4">
    <source>
        <dbReference type="Proteomes" id="UP000266861"/>
    </source>
</evidence>
<comment type="caution">
    <text evidence="3">The sequence shown here is derived from an EMBL/GenBank/DDBJ whole genome shotgun (WGS) entry which is preliminary data.</text>
</comment>
<feature type="transmembrane region" description="Helical" evidence="1">
    <location>
        <begin position="57"/>
        <end position="81"/>
    </location>
</feature>
<dbReference type="AlphaFoldDB" id="A0A397J8K1"/>
<sequence length="461" mass="53610">MESDDEESPRTFKCYQDEIESSSPPRPALTYVWEISVHLFYTFLTDWTMPITRPINFFLTCIFYPASISIILLTGFGLRIINHFGLLDNINFYDNNKWGGYNGDKLKKIRENGMTVLKSPVPNPPQPIPFNIDLVETLLFFSAIVYYRGNPNYNKMSDTTKSTIKKHRNHAEKRINEIIRPWGIKFHSFGELKSTENIFAGLFWSQEKNFIVVSFKGTSPPVFNDYITDFLFNRVDARSFVFGMMHQGFYYSLFTDYDDLLKRCTANCLIDVILKKVEKWNNTTPVNIWVTGHSLGGSLAQAFYARLIKIQSSLKKIVVRDAIVFGSPALGDFDFASSFHGILNLELNEHRTLWRIIDDNDIVARVPPRHLLNRFRQYVTKEDVLDYYTIGNEMQFFQDGRKPEGPTNPTANQKNQISDVFTILMKLITFKPIIDHAPERYFKAIEKSRHYFNTESDKLDY</sequence>
<dbReference type="InterPro" id="IPR029058">
    <property type="entry name" value="AB_hydrolase_fold"/>
</dbReference>
<gene>
    <name evidence="3" type="ORF">Glove_99g383</name>
</gene>
<dbReference type="CDD" id="cd00519">
    <property type="entry name" value="Lipase_3"/>
    <property type="match status" value="1"/>
</dbReference>
<dbReference type="InterPro" id="IPR051218">
    <property type="entry name" value="Sec_MonoDiacylglyc_Lipase"/>
</dbReference>
<dbReference type="Gene3D" id="3.40.50.1820">
    <property type="entry name" value="alpha/beta hydrolase"/>
    <property type="match status" value="1"/>
</dbReference>
<dbReference type="PANTHER" id="PTHR45856:SF24">
    <property type="entry name" value="FUNGAL LIPASE-LIKE DOMAIN-CONTAINING PROTEIN"/>
    <property type="match status" value="1"/>
</dbReference>
<dbReference type="SUPFAM" id="SSF53474">
    <property type="entry name" value="alpha/beta-Hydrolases"/>
    <property type="match status" value="1"/>
</dbReference>
<organism evidence="3 4">
    <name type="scientific">Diversispora epigaea</name>
    <dbReference type="NCBI Taxonomy" id="1348612"/>
    <lineage>
        <taxon>Eukaryota</taxon>
        <taxon>Fungi</taxon>
        <taxon>Fungi incertae sedis</taxon>
        <taxon>Mucoromycota</taxon>
        <taxon>Glomeromycotina</taxon>
        <taxon>Glomeromycetes</taxon>
        <taxon>Diversisporales</taxon>
        <taxon>Diversisporaceae</taxon>
        <taxon>Diversispora</taxon>
    </lineage>
</organism>
<reference evidence="3 4" key="1">
    <citation type="submission" date="2018-08" db="EMBL/GenBank/DDBJ databases">
        <title>Genome and evolution of the arbuscular mycorrhizal fungus Diversispora epigaea (formerly Glomus versiforme) and its bacterial endosymbionts.</title>
        <authorList>
            <person name="Sun X."/>
            <person name="Fei Z."/>
            <person name="Harrison M."/>
        </authorList>
    </citation>
    <scope>NUCLEOTIDE SEQUENCE [LARGE SCALE GENOMIC DNA]</scope>
    <source>
        <strain evidence="3 4">IT104</strain>
    </source>
</reference>
<keyword evidence="1" id="KW-1133">Transmembrane helix</keyword>
<keyword evidence="1" id="KW-0812">Transmembrane</keyword>
<feature type="domain" description="Fungal lipase-type" evidence="2">
    <location>
        <begin position="212"/>
        <end position="369"/>
    </location>
</feature>
<dbReference type="EMBL" id="PQFF01000092">
    <property type="protein sequence ID" value="RHZ83098.1"/>
    <property type="molecule type" value="Genomic_DNA"/>
</dbReference>
<dbReference type="Proteomes" id="UP000266861">
    <property type="component" value="Unassembled WGS sequence"/>
</dbReference>
<evidence type="ECO:0000256" key="1">
    <source>
        <dbReference type="SAM" id="Phobius"/>
    </source>
</evidence>
<dbReference type="InterPro" id="IPR002921">
    <property type="entry name" value="Fungal_lipase-type"/>
</dbReference>
<keyword evidence="1" id="KW-0472">Membrane</keyword>
<protein>
    <recommendedName>
        <fullName evidence="2">Fungal lipase-type domain-containing protein</fullName>
    </recommendedName>
</protein>
<evidence type="ECO:0000313" key="3">
    <source>
        <dbReference type="EMBL" id="RHZ83098.1"/>
    </source>
</evidence>
<accession>A0A397J8K1</accession>